<gene>
    <name evidence="1" type="ORF">DP202_20735</name>
</gene>
<name>A0A330GDQ9_ENTCL</name>
<dbReference type="AlphaFoldDB" id="A0A330GDQ9"/>
<protein>
    <submittedName>
        <fullName evidence="1">Uncharacterized protein</fullName>
    </submittedName>
</protein>
<comment type="caution">
    <text evidence="1">The sequence shown here is derived from an EMBL/GenBank/DDBJ whole genome shotgun (WGS) entry which is preliminary data.</text>
</comment>
<dbReference type="RefSeq" id="WP_032729488.1">
    <property type="nucleotide sequence ID" value="NZ_QKOL01000025.1"/>
</dbReference>
<organism evidence="1 2">
    <name type="scientific">Enterobacter cloacae</name>
    <dbReference type="NCBI Taxonomy" id="550"/>
    <lineage>
        <taxon>Bacteria</taxon>
        <taxon>Pseudomonadati</taxon>
        <taxon>Pseudomonadota</taxon>
        <taxon>Gammaproteobacteria</taxon>
        <taxon>Enterobacterales</taxon>
        <taxon>Enterobacteriaceae</taxon>
        <taxon>Enterobacter</taxon>
        <taxon>Enterobacter cloacae complex</taxon>
    </lineage>
</organism>
<proteinExistence type="predicted"/>
<evidence type="ECO:0000313" key="1">
    <source>
        <dbReference type="EMBL" id="RAZ63199.1"/>
    </source>
</evidence>
<evidence type="ECO:0000313" key="2">
    <source>
        <dbReference type="Proteomes" id="UP000251576"/>
    </source>
</evidence>
<dbReference type="EMBL" id="QMDH01000052">
    <property type="protein sequence ID" value="RAZ63199.1"/>
    <property type="molecule type" value="Genomic_DNA"/>
</dbReference>
<dbReference type="Proteomes" id="UP000251576">
    <property type="component" value="Unassembled WGS sequence"/>
</dbReference>
<sequence>MILRKLTWPQLRMLLRYIRRQIVTRILDYWRRAGWPEKEIHSIRWALIVLFHLLLRLLSERFIQRHTASSFRPGNAYC</sequence>
<accession>A0A330GDQ9</accession>
<reference evidence="1 2" key="1">
    <citation type="submission" date="2018-06" db="EMBL/GenBank/DDBJ databases">
        <title>ACT-28, a chromosomally-encoded AmpC with carbapenemase activity from Enterobacter kobei.</title>
        <authorList>
            <person name="Jousset A.B."/>
            <person name="Oueslati S."/>
            <person name="Bernabeu S."/>
            <person name="Takissian J."/>
            <person name="Creton E."/>
            <person name="Vogel A."/>
            <person name="Cotellon G."/>
            <person name="Bonnin R.A."/>
            <person name="Dortet L."/>
            <person name="Naas T."/>
        </authorList>
    </citation>
    <scope>NUCLEOTIDE SEQUENCE [LARGE SCALE GENOMIC DNA]</scope>
    <source>
        <strain evidence="1 2">99B3</strain>
    </source>
</reference>